<evidence type="ECO:0000313" key="5">
    <source>
        <dbReference type="EMBL" id="EKC69848.1"/>
    </source>
</evidence>
<evidence type="ECO:0000256" key="2">
    <source>
        <dbReference type="ARBA" id="ARBA00023015"/>
    </source>
</evidence>
<name>K1TJ56_9ZZZZ</name>
<evidence type="ECO:0000256" key="1">
    <source>
        <dbReference type="ARBA" id="ARBA00011046"/>
    </source>
</evidence>
<dbReference type="EMBL" id="AJWZ01002840">
    <property type="protein sequence ID" value="EKC69848.1"/>
    <property type="molecule type" value="Genomic_DNA"/>
</dbReference>
<evidence type="ECO:0000256" key="3">
    <source>
        <dbReference type="ARBA" id="ARBA00023125"/>
    </source>
</evidence>
<reference evidence="5" key="1">
    <citation type="journal article" date="2013" name="Environ. Microbiol.">
        <title>Microbiota from the distal guts of lean and obese adolescents exhibit partial functional redundancy besides clear differences in community structure.</title>
        <authorList>
            <person name="Ferrer M."/>
            <person name="Ruiz A."/>
            <person name="Lanza F."/>
            <person name="Haange S.B."/>
            <person name="Oberbach A."/>
            <person name="Till H."/>
            <person name="Bargiela R."/>
            <person name="Campoy C."/>
            <person name="Segura M.T."/>
            <person name="Richter M."/>
            <person name="von Bergen M."/>
            <person name="Seifert J."/>
            <person name="Suarez A."/>
        </authorList>
    </citation>
    <scope>NUCLEOTIDE SEQUENCE</scope>
</reference>
<dbReference type="GO" id="GO:0045892">
    <property type="term" value="P:negative regulation of DNA-templated transcription"/>
    <property type="evidence" value="ECO:0007669"/>
    <property type="project" value="InterPro"/>
</dbReference>
<comment type="similarity">
    <text evidence="1">Belongs to the BlaI transcriptional regulatory family.</text>
</comment>
<dbReference type="Pfam" id="PF03965">
    <property type="entry name" value="Penicillinase_R"/>
    <property type="match status" value="1"/>
</dbReference>
<accession>K1TJ56</accession>
<evidence type="ECO:0000256" key="4">
    <source>
        <dbReference type="ARBA" id="ARBA00023163"/>
    </source>
</evidence>
<dbReference type="SUPFAM" id="SSF46785">
    <property type="entry name" value="Winged helix' DNA-binding domain"/>
    <property type="match status" value="1"/>
</dbReference>
<comment type="caution">
    <text evidence="5">The sequence shown here is derived from an EMBL/GenBank/DDBJ whole genome shotgun (WGS) entry which is preliminary data.</text>
</comment>
<keyword evidence="3" id="KW-0238">DNA-binding</keyword>
<dbReference type="GO" id="GO:0003677">
    <property type="term" value="F:DNA binding"/>
    <property type="evidence" value="ECO:0007669"/>
    <property type="project" value="UniProtKB-KW"/>
</dbReference>
<dbReference type="InterPro" id="IPR036388">
    <property type="entry name" value="WH-like_DNA-bd_sf"/>
</dbReference>
<gene>
    <name evidence="5" type="ORF">OBE_04202</name>
</gene>
<organism evidence="5">
    <name type="scientific">human gut metagenome</name>
    <dbReference type="NCBI Taxonomy" id="408170"/>
    <lineage>
        <taxon>unclassified sequences</taxon>
        <taxon>metagenomes</taxon>
        <taxon>organismal metagenomes</taxon>
    </lineage>
</organism>
<dbReference type="InterPro" id="IPR005650">
    <property type="entry name" value="BlaI_family"/>
</dbReference>
<dbReference type="Gene3D" id="1.10.10.10">
    <property type="entry name" value="Winged helix-like DNA-binding domain superfamily/Winged helix DNA-binding domain"/>
    <property type="match status" value="1"/>
</dbReference>
<protein>
    <submittedName>
        <fullName evidence="5">Uncharacterized protein</fullName>
    </submittedName>
</protein>
<dbReference type="InterPro" id="IPR036390">
    <property type="entry name" value="WH_DNA-bd_sf"/>
</dbReference>
<sequence length="63" mass="7517">MKGRTMKLIELSEVEILIMKSIWKLGDGITVYEIIDYLDQVYDRKYTRSTVKTYITKLKKKDL</sequence>
<proteinExistence type="inferred from homology"/>
<keyword evidence="4" id="KW-0804">Transcription</keyword>
<keyword evidence="2" id="KW-0805">Transcription regulation</keyword>
<dbReference type="AlphaFoldDB" id="K1TJ56"/>